<comment type="caution">
    <text evidence="1">The sequence shown here is derived from an EMBL/GenBank/DDBJ whole genome shotgun (WGS) entry which is preliminary data.</text>
</comment>
<dbReference type="RefSeq" id="WP_264733562.1">
    <property type="nucleotide sequence ID" value="NZ_JAPDNR010000001.1"/>
</dbReference>
<accession>A0ABT3IRY0</accession>
<name>A0ABT3IRY0_9BACT</name>
<sequence length="106" mass="11929">MGVVVMVAYQPKSGQEELLNQLVSAHVPILRGEGLATERTPLILRAKDGTLIEIFEWKSADSIVAARDNDIVKELWDKFQTACNYIAPAHVPEFQEIFSSFEPVNW</sequence>
<dbReference type="Proteomes" id="UP001207742">
    <property type="component" value="Unassembled WGS sequence"/>
</dbReference>
<evidence type="ECO:0008006" key="3">
    <source>
        <dbReference type="Google" id="ProtNLM"/>
    </source>
</evidence>
<protein>
    <recommendedName>
        <fullName evidence="3">ABM domain-containing protein</fullName>
    </recommendedName>
</protein>
<evidence type="ECO:0000313" key="1">
    <source>
        <dbReference type="EMBL" id="MCW3486747.1"/>
    </source>
</evidence>
<dbReference type="EMBL" id="JAPDNS010000002">
    <property type="protein sequence ID" value="MCW3486747.1"/>
    <property type="molecule type" value="Genomic_DNA"/>
</dbReference>
<organism evidence="1 2">
    <name type="scientific">Chitinophaga nivalis</name>
    <dbReference type="NCBI Taxonomy" id="2991709"/>
    <lineage>
        <taxon>Bacteria</taxon>
        <taxon>Pseudomonadati</taxon>
        <taxon>Bacteroidota</taxon>
        <taxon>Chitinophagia</taxon>
        <taxon>Chitinophagales</taxon>
        <taxon>Chitinophagaceae</taxon>
        <taxon>Chitinophaga</taxon>
    </lineage>
</organism>
<evidence type="ECO:0000313" key="2">
    <source>
        <dbReference type="Proteomes" id="UP001207742"/>
    </source>
</evidence>
<proteinExistence type="predicted"/>
<reference evidence="1 2" key="1">
    <citation type="submission" date="2022-10" db="EMBL/GenBank/DDBJ databases">
        <title>Chitinophaga nivalis PC15 sp. nov., isolated from Pyeongchang county, South Korea.</title>
        <authorList>
            <person name="Trinh H.N."/>
        </authorList>
    </citation>
    <scope>NUCLEOTIDE SEQUENCE [LARGE SCALE GENOMIC DNA]</scope>
    <source>
        <strain evidence="1 2">PC14</strain>
    </source>
</reference>
<keyword evidence="2" id="KW-1185">Reference proteome</keyword>
<gene>
    <name evidence="1" type="ORF">OL497_22805</name>
</gene>